<name>A0A9X2YCZ0_9MYCO</name>
<dbReference type="RefSeq" id="WP_052428697.1">
    <property type="nucleotide sequence ID" value="NZ_CP092427.2"/>
</dbReference>
<evidence type="ECO:0000313" key="2">
    <source>
        <dbReference type="EMBL" id="ULP37689.1"/>
    </source>
</evidence>
<evidence type="ECO:0000313" key="3">
    <source>
        <dbReference type="Proteomes" id="UP001055159"/>
    </source>
</evidence>
<reference evidence="2" key="3">
    <citation type="submission" date="2022-08" db="EMBL/GenBank/DDBJ databases">
        <title>Whole genome sequencing of non-tuberculosis mycobacteria type-strains.</title>
        <authorList>
            <person name="Igarashi Y."/>
            <person name="Osugi A."/>
            <person name="Mitarai S."/>
        </authorList>
    </citation>
    <scope>NUCLEOTIDE SEQUENCE</scope>
    <source>
        <strain evidence="2">JCM 16372</strain>
    </source>
</reference>
<protein>
    <submittedName>
        <fullName evidence="1">Uncharacterized protein</fullName>
    </submittedName>
</protein>
<evidence type="ECO:0000313" key="4">
    <source>
        <dbReference type="Proteomes" id="UP001140272"/>
    </source>
</evidence>
<dbReference type="Proteomes" id="UP001055159">
    <property type="component" value="Chromosome"/>
</dbReference>
<dbReference type="EMBL" id="JACKRN010000434">
    <property type="protein sequence ID" value="MCV7071040.1"/>
    <property type="molecule type" value="Genomic_DNA"/>
</dbReference>
<reference evidence="1" key="1">
    <citation type="submission" date="2020-07" db="EMBL/GenBank/DDBJ databases">
        <authorList>
            <person name="Pettersson B.M.F."/>
            <person name="Behra P.R.K."/>
            <person name="Ramesh M."/>
            <person name="Das S."/>
            <person name="Dasgupta S."/>
            <person name="Kirsebom L.A."/>
        </authorList>
    </citation>
    <scope>NUCLEOTIDE SEQUENCE</scope>
    <source>
        <strain evidence="1">DSM 45406</strain>
    </source>
</reference>
<accession>A0A9X2YCZ0</accession>
<organism evidence="1 4">
    <name type="scientific">Mycolicibacterium rufum</name>
    <dbReference type="NCBI Taxonomy" id="318424"/>
    <lineage>
        <taxon>Bacteria</taxon>
        <taxon>Bacillati</taxon>
        <taxon>Actinomycetota</taxon>
        <taxon>Actinomycetes</taxon>
        <taxon>Mycobacteriales</taxon>
        <taxon>Mycobacteriaceae</taxon>
        <taxon>Mycolicibacterium</taxon>
    </lineage>
</organism>
<gene>
    <name evidence="1" type="ORF">H7H73_12000</name>
    <name evidence="2" type="ORF">MJO55_04425</name>
</gene>
<proteinExistence type="predicted"/>
<dbReference type="Proteomes" id="UP001140272">
    <property type="component" value="Unassembled WGS sequence"/>
</dbReference>
<dbReference type="EMBL" id="CP092427">
    <property type="protein sequence ID" value="ULP37689.1"/>
    <property type="molecule type" value="Genomic_DNA"/>
</dbReference>
<evidence type="ECO:0000313" key="1">
    <source>
        <dbReference type="EMBL" id="MCV7071040.1"/>
    </source>
</evidence>
<keyword evidence="3" id="KW-1185">Reference proteome</keyword>
<dbReference type="AlphaFoldDB" id="A0A9X2YCZ0"/>
<reference evidence="1" key="2">
    <citation type="journal article" date="2022" name="BMC Genomics">
        <title>Comparative genome analysis of mycobacteria focusing on tRNA and non-coding RNA.</title>
        <authorList>
            <person name="Behra P.R.K."/>
            <person name="Pettersson B.M.F."/>
            <person name="Ramesh M."/>
            <person name="Das S."/>
            <person name="Dasgupta S."/>
            <person name="Kirsebom L.A."/>
        </authorList>
    </citation>
    <scope>NUCLEOTIDE SEQUENCE</scope>
    <source>
        <strain evidence="1">DSM 45406</strain>
    </source>
</reference>
<sequence>MAIIRVDLAEGFLFGDDVVLLTMDGDGVTALMDAVKKAVREGSSRLFDGVVHVFVVEAGAAHVQLGGDGITWRFDRVKADEVIEHLSALNNLDRPGHSYVDISEPVDTLVLSRDEYVG</sequence>